<reference evidence="1" key="1">
    <citation type="submission" date="2021-07" db="EMBL/GenBank/DDBJ databases">
        <authorList>
            <person name="Durling M."/>
        </authorList>
    </citation>
    <scope>NUCLEOTIDE SEQUENCE</scope>
</reference>
<keyword evidence="2" id="KW-1185">Reference proteome</keyword>
<name>A0A9N9LBJ1_9HELO</name>
<gene>
    <name evidence="1" type="ORF">HYFRA_00014119</name>
</gene>
<protein>
    <submittedName>
        <fullName evidence="1">Uncharacterized protein</fullName>
    </submittedName>
</protein>
<dbReference type="AlphaFoldDB" id="A0A9N9LBJ1"/>
<accession>A0A9N9LBJ1</accession>
<evidence type="ECO:0000313" key="1">
    <source>
        <dbReference type="EMBL" id="CAG8962011.1"/>
    </source>
</evidence>
<evidence type="ECO:0000313" key="2">
    <source>
        <dbReference type="Proteomes" id="UP000696280"/>
    </source>
</evidence>
<comment type="caution">
    <text evidence="1">The sequence shown here is derived from an EMBL/GenBank/DDBJ whole genome shotgun (WGS) entry which is preliminary data.</text>
</comment>
<dbReference type="Proteomes" id="UP000696280">
    <property type="component" value="Unassembled WGS sequence"/>
</dbReference>
<proteinExistence type="predicted"/>
<organism evidence="1 2">
    <name type="scientific">Hymenoscyphus fraxineus</name>
    <dbReference type="NCBI Taxonomy" id="746836"/>
    <lineage>
        <taxon>Eukaryota</taxon>
        <taxon>Fungi</taxon>
        <taxon>Dikarya</taxon>
        <taxon>Ascomycota</taxon>
        <taxon>Pezizomycotina</taxon>
        <taxon>Leotiomycetes</taxon>
        <taxon>Helotiales</taxon>
        <taxon>Helotiaceae</taxon>
        <taxon>Hymenoscyphus</taxon>
    </lineage>
</organism>
<sequence>MTNGTRRHLRVSPVLQVLLGEVTVVEVIRATGHKMHVAETDVERDVGETVEEGRRGGDAGMAVAFLETVQAIDEPLSSFLEPFADGQGRVAKGSHEPRWVEHTG</sequence>
<dbReference type="EMBL" id="CAJVRL010000125">
    <property type="protein sequence ID" value="CAG8962011.1"/>
    <property type="molecule type" value="Genomic_DNA"/>
</dbReference>